<dbReference type="OrthoDB" id="9900065at2"/>
<name>A0A117SYL3_9BACL</name>
<protein>
    <submittedName>
        <fullName evidence="1">Uncharacterized protein</fullName>
    </submittedName>
</protein>
<comment type="caution">
    <text evidence="1">The sequence shown here is derived from an EMBL/GenBank/DDBJ whole genome shotgun (WGS) entry which is preliminary data.</text>
</comment>
<proteinExistence type="predicted"/>
<reference evidence="1 2" key="1">
    <citation type="submission" date="2015-12" db="EMBL/GenBank/DDBJ databases">
        <title>Draft genome sequence of Acidibacillus ferrooxidans ITV001, isolated from a chalcopyrite acid mine drainage site in Brazil.</title>
        <authorList>
            <person name="Dall'Agnol H."/>
            <person name="Nancucheo I."/>
            <person name="Johnson B."/>
            <person name="Oliveira R."/>
            <person name="Leite L."/>
            <person name="Pylro V."/>
            <person name="Nunes G.L."/>
            <person name="Tzotzos G."/>
            <person name="Fernandes G.R."/>
            <person name="Dutra J."/>
            <person name="Orellana S.C."/>
            <person name="Oliveira G."/>
        </authorList>
    </citation>
    <scope>NUCLEOTIDE SEQUENCE [LARGE SCALE GENOMIC DNA]</scope>
    <source>
        <strain evidence="2">ITV01</strain>
    </source>
</reference>
<dbReference type="Proteomes" id="UP000053557">
    <property type="component" value="Unassembled WGS sequence"/>
</dbReference>
<evidence type="ECO:0000313" key="1">
    <source>
        <dbReference type="EMBL" id="KUO97113.1"/>
    </source>
</evidence>
<sequence length="68" mass="8019">MTTGNHSEKKEEALRSEEACARFLRAEQFRARFRVEEQDGEASLQALLELRLQRIIETWPSDEDLRVK</sequence>
<evidence type="ECO:0000313" key="2">
    <source>
        <dbReference type="Proteomes" id="UP000053557"/>
    </source>
</evidence>
<keyword evidence="2" id="KW-1185">Reference proteome</keyword>
<dbReference type="RefSeq" id="WP_067711589.1">
    <property type="nucleotide sequence ID" value="NZ_LPVJ01000006.1"/>
</dbReference>
<organism evidence="1 2">
    <name type="scientific">Ferroacidibacillus organovorans</name>
    <dbReference type="NCBI Taxonomy" id="1765683"/>
    <lineage>
        <taxon>Bacteria</taxon>
        <taxon>Bacillati</taxon>
        <taxon>Bacillota</taxon>
        <taxon>Bacilli</taxon>
        <taxon>Bacillales</taxon>
        <taxon>Alicyclobacillaceae</taxon>
        <taxon>Ferroacidibacillus</taxon>
    </lineage>
</organism>
<dbReference type="AlphaFoldDB" id="A0A117SYL3"/>
<dbReference type="EMBL" id="LPVJ01000006">
    <property type="protein sequence ID" value="KUO97113.1"/>
    <property type="molecule type" value="Genomic_DNA"/>
</dbReference>
<accession>A0A117SYL3</accession>
<gene>
    <name evidence="1" type="ORF">ATW55_12445</name>
</gene>